<dbReference type="InterPro" id="IPR040442">
    <property type="entry name" value="Pyrv_kinase-like_dom_sf"/>
</dbReference>
<dbReference type="InterPro" id="IPR015813">
    <property type="entry name" value="Pyrv/PenolPyrv_kinase-like_dom"/>
</dbReference>
<dbReference type="Gene3D" id="3.20.20.60">
    <property type="entry name" value="Phosphoenolpyruvate-binding domains"/>
    <property type="match status" value="1"/>
</dbReference>
<evidence type="ECO:0000313" key="1">
    <source>
        <dbReference type="EMBL" id="OZI79607.1"/>
    </source>
</evidence>
<dbReference type="Pfam" id="PF13714">
    <property type="entry name" value="PEP_mutase"/>
    <property type="match status" value="1"/>
</dbReference>
<keyword evidence="2" id="KW-1185">Reference proteome</keyword>
<dbReference type="CDD" id="cd00377">
    <property type="entry name" value="ICL_PEPM"/>
    <property type="match status" value="1"/>
</dbReference>
<proteinExistence type="predicted"/>
<organism evidence="1 2">
    <name type="scientific">Bordetella genomosp. 2</name>
    <dbReference type="NCBI Taxonomy" id="1983456"/>
    <lineage>
        <taxon>Bacteria</taxon>
        <taxon>Pseudomonadati</taxon>
        <taxon>Pseudomonadota</taxon>
        <taxon>Betaproteobacteria</taxon>
        <taxon>Burkholderiales</taxon>
        <taxon>Alcaligenaceae</taxon>
        <taxon>Bordetella</taxon>
    </lineage>
</organism>
<dbReference type="InterPro" id="IPR018523">
    <property type="entry name" value="Isocitrate_lyase_ph_CS"/>
</dbReference>
<dbReference type="EMBL" id="NEVT01000003">
    <property type="protein sequence ID" value="OZI79607.1"/>
    <property type="molecule type" value="Genomic_DNA"/>
</dbReference>
<dbReference type="RefSeq" id="WP_081760390.1">
    <property type="nucleotide sequence ID" value="NZ_NEVT01000003.1"/>
</dbReference>
<dbReference type="InterPro" id="IPR039556">
    <property type="entry name" value="ICL/PEPM"/>
</dbReference>
<reference evidence="2" key="1">
    <citation type="submission" date="2017-05" db="EMBL/GenBank/DDBJ databases">
        <title>Complete and WGS of Bordetella genogroups.</title>
        <authorList>
            <person name="Spilker T."/>
            <person name="Lipuma J."/>
        </authorList>
    </citation>
    <scope>NUCLEOTIDE SEQUENCE [LARGE SCALE GENOMIC DNA]</scope>
    <source>
        <strain evidence="2">AU8256</strain>
    </source>
</reference>
<dbReference type="SUPFAM" id="SSF51621">
    <property type="entry name" value="Phosphoenolpyruvate/pyruvate domain"/>
    <property type="match status" value="1"/>
</dbReference>
<name>A0A261W0Q4_9BORD</name>
<dbReference type="PROSITE" id="PS00161">
    <property type="entry name" value="ISOCITRATE_LYASE"/>
    <property type="match status" value="1"/>
</dbReference>
<evidence type="ECO:0000313" key="2">
    <source>
        <dbReference type="Proteomes" id="UP000215633"/>
    </source>
</evidence>
<accession>A0A261W0Q4</accession>
<dbReference type="AlphaFoldDB" id="A0A261W0Q4"/>
<dbReference type="PANTHER" id="PTHR42905">
    <property type="entry name" value="PHOSPHOENOLPYRUVATE CARBOXYLASE"/>
    <property type="match status" value="1"/>
</dbReference>
<evidence type="ECO:0008006" key="3">
    <source>
        <dbReference type="Google" id="ProtNLM"/>
    </source>
</evidence>
<dbReference type="GO" id="GO:0016833">
    <property type="term" value="F:oxo-acid-lyase activity"/>
    <property type="evidence" value="ECO:0007669"/>
    <property type="project" value="UniProtKB-ARBA"/>
</dbReference>
<gene>
    <name evidence="1" type="ORF">CAL24_06700</name>
</gene>
<protein>
    <recommendedName>
        <fullName evidence="3">Carboxyvinyl-carboxyphosphonate phosphorylmutase</fullName>
    </recommendedName>
</protein>
<comment type="caution">
    <text evidence="1">The sequence shown here is derived from an EMBL/GenBank/DDBJ whole genome shotgun (WGS) entry which is preliminary data.</text>
</comment>
<dbReference type="Proteomes" id="UP000215633">
    <property type="component" value="Unassembled WGS sequence"/>
</dbReference>
<dbReference type="PANTHER" id="PTHR42905:SF5">
    <property type="entry name" value="CARBOXYVINYL-CARBOXYPHOSPHONATE PHOSPHORYLMUTASE, CHLOROPLASTIC"/>
    <property type="match status" value="1"/>
</dbReference>
<sequence length="316" mass="33832">MTKARLLRQLIEAPEILSLPAVFDGFSTRVVEYSGFGAAFITGSGVSESRLGQPDVGLMGLEENVAAARAIAACSDLVLLADGDTGYGNAVNVHHTVRAFEQAGVAGLMLEDQVWPKRCGHMRGKEVIPMEEMVEKIHAACEARRDPDFVIKSRTDTLATDGVGAVIERLNAYAEAGADLLFADALMTREQIDTVVRNVSKPLCVNMGFGIRQRSTTPLLSAAQLQALGVAVVIFPRMLSACALMGMQQGLALLRESLDTGAVIDRPDLLVSFETLNSIMGMAQVQQLEERFLTPAQKFAKYRGGAAAPVAEADHG</sequence>